<dbReference type="AlphaFoldDB" id="A0AA36H4A3"/>
<dbReference type="EMBL" id="CATQJL010000305">
    <property type="protein sequence ID" value="CAJ0603748.1"/>
    <property type="molecule type" value="Genomic_DNA"/>
</dbReference>
<comment type="caution">
    <text evidence="1">The sequence shown here is derived from an EMBL/GenBank/DDBJ whole genome shotgun (WGS) entry which is preliminary data.</text>
</comment>
<dbReference type="Pfam" id="PF10323">
    <property type="entry name" value="7TM_GPCR_Srv"/>
    <property type="match status" value="1"/>
</dbReference>
<accession>A0AA36H4A3</accession>
<organism evidence="1 2">
    <name type="scientific">Cylicocyclus nassatus</name>
    <name type="common">Nematode worm</name>
    <dbReference type="NCBI Taxonomy" id="53992"/>
    <lineage>
        <taxon>Eukaryota</taxon>
        <taxon>Metazoa</taxon>
        <taxon>Ecdysozoa</taxon>
        <taxon>Nematoda</taxon>
        <taxon>Chromadorea</taxon>
        <taxon>Rhabditida</taxon>
        <taxon>Rhabditina</taxon>
        <taxon>Rhabditomorpha</taxon>
        <taxon>Strongyloidea</taxon>
        <taxon>Strongylidae</taxon>
        <taxon>Cylicocyclus</taxon>
    </lineage>
</organism>
<gene>
    <name evidence="1" type="ORF">CYNAS_LOCUS15731</name>
</gene>
<reference evidence="1" key="1">
    <citation type="submission" date="2023-07" db="EMBL/GenBank/DDBJ databases">
        <authorList>
            <consortium name="CYATHOMIX"/>
        </authorList>
    </citation>
    <scope>NUCLEOTIDE SEQUENCE</scope>
    <source>
        <strain evidence="1">N/A</strain>
    </source>
</reference>
<dbReference type="InterPro" id="IPR019426">
    <property type="entry name" value="7TM_GPCR_serpentine_rcpt_Srv"/>
</dbReference>
<evidence type="ECO:0000313" key="2">
    <source>
        <dbReference type="Proteomes" id="UP001176961"/>
    </source>
</evidence>
<name>A0AA36H4A3_CYLNA</name>
<sequence>MCTQRIVKAFVKSSADQDTIDMVEMQYFWINDLMASVPPYALFFFSTDFRREFVKTLRRKGRIHTVTVASVTQSAAVNRNSQPSPNVDIFRLPYK</sequence>
<proteinExistence type="predicted"/>
<keyword evidence="2" id="KW-1185">Reference proteome</keyword>
<dbReference type="Proteomes" id="UP001176961">
    <property type="component" value="Unassembled WGS sequence"/>
</dbReference>
<protein>
    <submittedName>
        <fullName evidence="1">Uncharacterized protein</fullName>
    </submittedName>
</protein>
<evidence type="ECO:0000313" key="1">
    <source>
        <dbReference type="EMBL" id="CAJ0603748.1"/>
    </source>
</evidence>